<dbReference type="InterPro" id="IPR011234">
    <property type="entry name" value="Fumarylacetoacetase-like_C"/>
</dbReference>
<gene>
    <name evidence="3" type="ORF">AWC35_01785</name>
</gene>
<dbReference type="InterPro" id="IPR050772">
    <property type="entry name" value="Hydratase-Decarb/MhpD_sf"/>
</dbReference>
<evidence type="ECO:0000313" key="3">
    <source>
        <dbReference type="EMBL" id="ATA18183.1"/>
    </source>
</evidence>
<dbReference type="EMBL" id="CP014136">
    <property type="protein sequence ID" value="ATA18183.1"/>
    <property type="molecule type" value="Genomic_DNA"/>
</dbReference>
<evidence type="ECO:0000256" key="1">
    <source>
        <dbReference type="ARBA" id="ARBA00023239"/>
    </source>
</evidence>
<dbReference type="Pfam" id="PF01557">
    <property type="entry name" value="FAA_hydrolase"/>
    <property type="match status" value="1"/>
</dbReference>
<dbReference type="Gene3D" id="3.90.850.10">
    <property type="entry name" value="Fumarylacetoacetase-like, C-terminal domain"/>
    <property type="match status" value="1"/>
</dbReference>
<protein>
    <submittedName>
        <fullName evidence="3">Hydratase</fullName>
    </submittedName>
</protein>
<dbReference type="PANTHER" id="PTHR30143">
    <property type="entry name" value="ACID HYDRATASE"/>
    <property type="match status" value="1"/>
</dbReference>
<dbReference type="AlphaFoldDB" id="A0A250AW32"/>
<name>A0A250AW32_9GAMM</name>
<dbReference type="SUPFAM" id="SSF56529">
    <property type="entry name" value="FAH"/>
    <property type="match status" value="1"/>
</dbReference>
<keyword evidence="1" id="KW-0456">Lyase</keyword>
<dbReference type="PANTHER" id="PTHR30143:SF0">
    <property type="entry name" value="2-KETO-4-PENTENOATE HYDRATASE"/>
    <property type="match status" value="1"/>
</dbReference>
<proteinExistence type="predicted"/>
<evidence type="ECO:0000259" key="2">
    <source>
        <dbReference type="Pfam" id="PF01557"/>
    </source>
</evidence>
<sequence length="248" mass="26230">MTMVECVAARLVRGWQTGTRQSTGGLSLASDADAYAVQQQVADALGWFRGGTANIWKLGGAPGGAPSTARVPEAAVYASGWQVPSGFCFARGIEAEIVVRLGRDLDAGCDLSTVYSAIDAWMPGIELCDTRWDEADAADALLRLADQQISRALILGEEQAFTPNPLWRTMGVSIQVDQVLLMTGCGSHPFGDPLSTIPWLARHTASQSQPLRAGDLIATGSWSGLFWAPAGGRIAVNFVGAEPVLLLT</sequence>
<keyword evidence="4" id="KW-1185">Reference proteome</keyword>
<dbReference type="KEGG" id="gqu:AWC35_01785"/>
<reference evidence="3 4" key="1">
    <citation type="submission" date="2016-01" db="EMBL/GenBank/DDBJ databases">
        <authorList>
            <person name="Oliw E.H."/>
        </authorList>
    </citation>
    <scope>NUCLEOTIDE SEQUENCE [LARGE SCALE GENOMIC DNA]</scope>
    <source>
        <strain evidence="3 4">FRB97</strain>
    </source>
</reference>
<dbReference type="InterPro" id="IPR036663">
    <property type="entry name" value="Fumarylacetoacetase_C_sf"/>
</dbReference>
<dbReference type="GO" id="GO:0008684">
    <property type="term" value="F:2-oxopent-4-enoate hydratase activity"/>
    <property type="evidence" value="ECO:0007669"/>
    <property type="project" value="TreeGrafter"/>
</dbReference>
<dbReference type="GO" id="GO:0005737">
    <property type="term" value="C:cytoplasm"/>
    <property type="evidence" value="ECO:0007669"/>
    <property type="project" value="TreeGrafter"/>
</dbReference>
<accession>A0A250AW32</accession>
<dbReference type="Proteomes" id="UP000217182">
    <property type="component" value="Chromosome"/>
</dbReference>
<dbReference type="OrthoDB" id="9792137at2"/>
<organism evidence="3 4">
    <name type="scientific">Gibbsiella quercinecans</name>
    <dbReference type="NCBI Taxonomy" id="929813"/>
    <lineage>
        <taxon>Bacteria</taxon>
        <taxon>Pseudomonadati</taxon>
        <taxon>Pseudomonadota</taxon>
        <taxon>Gammaproteobacteria</taxon>
        <taxon>Enterobacterales</taxon>
        <taxon>Yersiniaceae</taxon>
        <taxon>Gibbsiella</taxon>
    </lineage>
</organism>
<evidence type="ECO:0000313" key="4">
    <source>
        <dbReference type="Proteomes" id="UP000217182"/>
    </source>
</evidence>
<feature type="domain" description="Fumarylacetoacetase-like C-terminal" evidence="2">
    <location>
        <begin position="85"/>
        <end position="224"/>
    </location>
</feature>